<dbReference type="EMBL" id="JBHTCF010000020">
    <property type="protein sequence ID" value="MFC7309266.1"/>
    <property type="molecule type" value="Genomic_DNA"/>
</dbReference>
<sequence length="450" mass="48848">MTQSPYPTAYITAVRITLTGQVDPAALHRSLDALAVRHHALRTRFAPAEAPAGTPAEAPAEAPVDGTPDIVWTQIVDVPRPVDHQQYDFTDRGPDGRHEGIRALVDSFIGRPFDIAEGHLLRTALVRTGHDRWELLLAYHHLVVDGWSLRILLEDLSALYGAESGIPAPALAAAQPQPADHARAQRATVDPERRADGLRYWLDLLGDRPQLLDLPVDFERPATFMGQGADHGFSLGPELHAAVRRIAGQCAVTPFVVLASAVGVLMSRLTGQHDIVLSVPFFNRTADYERVVTCMAGPLLLLCEIRPDDTFTTLVERTGDRFFEALEHNDIPVTELLDALVTERGWTRQDPPTVAVAMQNYGLDDALTIAGVTARTHLESLHIAYTDLVLNMLDTGDSLDGIAIYRSELFHPGTVADWTRDLGVLLADLVAEPAAPLAAAPLAAAPLAQA</sequence>
<dbReference type="PANTHER" id="PTHR45527">
    <property type="entry name" value="NONRIBOSOMAL PEPTIDE SYNTHETASE"/>
    <property type="match status" value="1"/>
</dbReference>
<dbReference type="InterPro" id="IPR023213">
    <property type="entry name" value="CAT-like_dom_sf"/>
</dbReference>
<dbReference type="Gene3D" id="3.30.559.10">
    <property type="entry name" value="Chloramphenicol acetyltransferase-like domain"/>
    <property type="match status" value="1"/>
</dbReference>
<dbReference type="PANTHER" id="PTHR45527:SF1">
    <property type="entry name" value="FATTY ACID SYNTHASE"/>
    <property type="match status" value="1"/>
</dbReference>
<name>A0ABW2JSW2_9ACTN</name>
<reference evidence="3" key="1">
    <citation type="journal article" date="2019" name="Int. J. Syst. Evol. Microbiol.">
        <title>The Global Catalogue of Microorganisms (GCM) 10K type strain sequencing project: providing services to taxonomists for standard genome sequencing and annotation.</title>
        <authorList>
            <consortium name="The Broad Institute Genomics Platform"/>
            <consortium name="The Broad Institute Genome Sequencing Center for Infectious Disease"/>
            <person name="Wu L."/>
            <person name="Ma J."/>
        </authorList>
    </citation>
    <scope>NUCLEOTIDE SEQUENCE [LARGE SCALE GENOMIC DNA]</scope>
    <source>
        <strain evidence="3">SYNS20</strain>
    </source>
</reference>
<keyword evidence="3" id="KW-1185">Reference proteome</keyword>
<dbReference type="InterPro" id="IPR001242">
    <property type="entry name" value="Condensation_dom"/>
</dbReference>
<dbReference type="Gene3D" id="3.30.559.30">
    <property type="entry name" value="Nonribosomal peptide synthetase, condensation domain"/>
    <property type="match status" value="1"/>
</dbReference>
<dbReference type="Pfam" id="PF00668">
    <property type="entry name" value="Condensation"/>
    <property type="match status" value="1"/>
</dbReference>
<gene>
    <name evidence="2" type="ORF">ACFQVC_34290</name>
</gene>
<dbReference type="Proteomes" id="UP001596523">
    <property type="component" value="Unassembled WGS sequence"/>
</dbReference>
<comment type="caution">
    <text evidence="2">The sequence shown here is derived from an EMBL/GenBank/DDBJ whole genome shotgun (WGS) entry which is preliminary data.</text>
</comment>
<accession>A0ABW2JSW2</accession>
<feature type="domain" description="Condensation" evidence="1">
    <location>
        <begin position="74"/>
        <end position="439"/>
    </location>
</feature>
<evidence type="ECO:0000313" key="3">
    <source>
        <dbReference type="Proteomes" id="UP001596523"/>
    </source>
</evidence>
<dbReference type="SUPFAM" id="SSF52777">
    <property type="entry name" value="CoA-dependent acyltransferases"/>
    <property type="match status" value="2"/>
</dbReference>
<evidence type="ECO:0000313" key="2">
    <source>
        <dbReference type="EMBL" id="MFC7309266.1"/>
    </source>
</evidence>
<proteinExistence type="predicted"/>
<dbReference type="RefSeq" id="WP_381838029.1">
    <property type="nucleotide sequence ID" value="NZ_JBHTCF010000020.1"/>
</dbReference>
<protein>
    <submittedName>
        <fullName evidence="2">Condensation domain-containing protein</fullName>
    </submittedName>
</protein>
<organism evidence="2 3">
    <name type="scientific">Streptomyces monticola</name>
    <dbReference type="NCBI Taxonomy" id="2666263"/>
    <lineage>
        <taxon>Bacteria</taxon>
        <taxon>Bacillati</taxon>
        <taxon>Actinomycetota</taxon>
        <taxon>Actinomycetes</taxon>
        <taxon>Kitasatosporales</taxon>
        <taxon>Streptomycetaceae</taxon>
        <taxon>Streptomyces</taxon>
    </lineage>
</organism>
<evidence type="ECO:0000259" key="1">
    <source>
        <dbReference type="Pfam" id="PF00668"/>
    </source>
</evidence>